<keyword evidence="4" id="KW-1185">Reference proteome</keyword>
<dbReference type="InterPro" id="IPR000192">
    <property type="entry name" value="Aminotrans_V_dom"/>
</dbReference>
<gene>
    <name evidence="3" type="primary">csd</name>
    <name evidence="3" type="ORF">MBHS_03566</name>
</gene>
<dbReference type="EC" id="2.8.1.7" evidence="3"/>
<name>A0A1H6FE46_9GAMM</name>
<dbReference type="Proteomes" id="UP000236724">
    <property type="component" value="Unassembled WGS sequence"/>
</dbReference>
<reference evidence="3 4" key="1">
    <citation type="submission" date="2016-10" db="EMBL/GenBank/DDBJ databases">
        <authorList>
            <person name="de Groot N.N."/>
        </authorList>
    </citation>
    <scope>NUCLEOTIDE SEQUENCE [LARGE SCALE GENOMIC DNA]</scope>
    <source>
        <strain evidence="3">MBHS1</strain>
    </source>
</reference>
<dbReference type="InterPro" id="IPR015424">
    <property type="entry name" value="PyrdxlP-dep_Trfase"/>
</dbReference>
<accession>A0A1H6FE46</accession>
<organism evidence="3 4">
    <name type="scientific">Candidatus Venteria ishoeyi</name>
    <dbReference type="NCBI Taxonomy" id="1899563"/>
    <lineage>
        <taxon>Bacteria</taxon>
        <taxon>Pseudomonadati</taxon>
        <taxon>Pseudomonadota</taxon>
        <taxon>Gammaproteobacteria</taxon>
        <taxon>Thiotrichales</taxon>
        <taxon>Thiotrichaceae</taxon>
        <taxon>Venteria</taxon>
    </lineage>
</organism>
<evidence type="ECO:0000313" key="3">
    <source>
        <dbReference type="EMBL" id="SEH07681.1"/>
    </source>
</evidence>
<dbReference type="OrthoDB" id="9764293at2"/>
<feature type="domain" description="Aminotransferase class V" evidence="2">
    <location>
        <begin position="12"/>
        <end position="339"/>
    </location>
</feature>
<dbReference type="PANTHER" id="PTHR43586">
    <property type="entry name" value="CYSTEINE DESULFURASE"/>
    <property type="match status" value="1"/>
</dbReference>
<dbReference type="AlphaFoldDB" id="A0A1H6FE46"/>
<dbReference type="Gene3D" id="3.90.1150.10">
    <property type="entry name" value="Aspartate Aminotransferase, domain 1"/>
    <property type="match status" value="1"/>
</dbReference>
<evidence type="ECO:0000259" key="2">
    <source>
        <dbReference type="Pfam" id="PF00266"/>
    </source>
</evidence>
<dbReference type="InterPro" id="IPR015422">
    <property type="entry name" value="PyrdxlP-dep_Trfase_small"/>
</dbReference>
<evidence type="ECO:0000256" key="1">
    <source>
        <dbReference type="ARBA" id="ARBA00022898"/>
    </source>
</evidence>
<protein>
    <submittedName>
        <fullName evidence="3">Putative cysteine desulfurase</fullName>
        <ecNumber evidence="3">2.8.1.7</ecNumber>
    </submittedName>
</protein>
<dbReference type="PANTHER" id="PTHR43586:SF15">
    <property type="entry name" value="BLR3095 PROTEIN"/>
    <property type="match status" value="1"/>
</dbReference>
<dbReference type="InterPro" id="IPR015421">
    <property type="entry name" value="PyrdxlP-dep_Trfase_major"/>
</dbReference>
<dbReference type="RefSeq" id="WP_103921312.1">
    <property type="nucleotide sequence ID" value="NZ_FMSV02000538.1"/>
</dbReference>
<sequence>MNEFQQKPDLYYLNHAAVSPWPQRTADAVIAFAKENQLQGAQDYPRWMQMEQTLRAQLQRLINAPSAEDIALLKNTSEALSVVAAGINWKVGDNIVSSNQEFPSNRIVWQALESQGVNFRQADISGNDPEAALFSLVDNNTRLIAISSVQYASGLRLDLEKIGQFCKQKQILFCVDAIQSLGALACDAQKIHADFLMADGHKWLLGPEGLALFYCTEKQRKKLKLNQFGWHMVEDFLDFNKQEWEPADSARRFECGSANMLAIQALSASLSLIEEVGIEVIEKKVLENARYLQKELSKIKGVVVYFNKKSEYDSGIVNFSLENGENELLHQYLMQRQVVCALRGKGVRFSAHFYTPKNIMDEAVNRVKSYLS</sequence>
<dbReference type="Pfam" id="PF00266">
    <property type="entry name" value="Aminotran_5"/>
    <property type="match status" value="1"/>
</dbReference>
<proteinExistence type="predicted"/>
<dbReference type="Gene3D" id="3.40.640.10">
    <property type="entry name" value="Type I PLP-dependent aspartate aminotransferase-like (Major domain)"/>
    <property type="match status" value="1"/>
</dbReference>
<dbReference type="GO" id="GO:0031071">
    <property type="term" value="F:cysteine desulfurase activity"/>
    <property type="evidence" value="ECO:0007669"/>
    <property type="project" value="UniProtKB-EC"/>
</dbReference>
<dbReference type="EMBL" id="FMSV02000538">
    <property type="protein sequence ID" value="SEH07681.1"/>
    <property type="molecule type" value="Genomic_DNA"/>
</dbReference>
<keyword evidence="3" id="KW-0808">Transferase</keyword>
<dbReference type="SUPFAM" id="SSF53383">
    <property type="entry name" value="PLP-dependent transferases"/>
    <property type="match status" value="1"/>
</dbReference>
<evidence type="ECO:0000313" key="4">
    <source>
        <dbReference type="Proteomes" id="UP000236724"/>
    </source>
</evidence>
<keyword evidence="1" id="KW-0663">Pyridoxal phosphate</keyword>